<dbReference type="AlphaFoldDB" id="Q2LQQ0"/>
<dbReference type="EMBL" id="CP000252">
    <property type="protein sequence ID" value="ABC76409.1"/>
    <property type="molecule type" value="Genomic_DNA"/>
</dbReference>
<evidence type="ECO:0000313" key="1">
    <source>
        <dbReference type="EMBL" id="ABC76409.1"/>
    </source>
</evidence>
<organism evidence="1 2">
    <name type="scientific">Syntrophus aciditrophicus (strain SB)</name>
    <dbReference type="NCBI Taxonomy" id="56780"/>
    <lineage>
        <taxon>Bacteria</taxon>
        <taxon>Pseudomonadati</taxon>
        <taxon>Thermodesulfobacteriota</taxon>
        <taxon>Syntrophia</taxon>
        <taxon>Syntrophales</taxon>
        <taxon>Syntrophaceae</taxon>
        <taxon>Syntrophus</taxon>
    </lineage>
</organism>
<sequence>MPPPGAEAGNIGPPYSGPAGTALWNPAINLNDKLAYFYTFPSVLVGGDGIFRLEPYPAE</sequence>
<gene>
    <name evidence="1" type="ORF">SYN_03374</name>
</gene>
<name>Q2LQQ0_SYNAS</name>
<proteinExistence type="predicted"/>
<accession>Q2LQQ0</accession>
<reference evidence="1 2" key="1">
    <citation type="journal article" date="2007" name="Proc. Natl. Acad. Sci. U.S.A.">
        <title>The genome of Syntrophus aciditrophicus: life at the thermodynamic limit of microbial growth.</title>
        <authorList>
            <person name="McInerney M.J."/>
            <person name="Rohlin L."/>
            <person name="Mouttaki H."/>
            <person name="Kim U."/>
            <person name="Krupp R.S."/>
            <person name="Rios-Hernandez L."/>
            <person name="Sieber J."/>
            <person name="Struchtemeyer C.G."/>
            <person name="Bhattacharyya A."/>
            <person name="Campbell J.W."/>
            <person name="Gunsalus R.P."/>
        </authorList>
    </citation>
    <scope>NUCLEOTIDE SEQUENCE [LARGE SCALE GENOMIC DNA]</scope>
    <source>
        <strain evidence="1 2">SB</strain>
    </source>
</reference>
<keyword evidence="2" id="KW-1185">Reference proteome</keyword>
<dbReference type="Proteomes" id="UP000001933">
    <property type="component" value="Chromosome"/>
</dbReference>
<dbReference type="KEGG" id="sat:SYN_03374"/>
<dbReference type="STRING" id="56780.SYN_03374"/>
<dbReference type="InParanoid" id="Q2LQQ0"/>
<evidence type="ECO:0000313" key="2">
    <source>
        <dbReference type="Proteomes" id="UP000001933"/>
    </source>
</evidence>
<dbReference type="HOGENOM" id="CLU_2959177_0_0_7"/>
<protein>
    <submittedName>
        <fullName evidence="1">Hypothetical cytosolic protein</fullName>
    </submittedName>
</protein>